<evidence type="ECO:0000256" key="1">
    <source>
        <dbReference type="ARBA" id="ARBA00004141"/>
    </source>
</evidence>
<dbReference type="GO" id="GO:0072659">
    <property type="term" value="P:protein localization to plasma membrane"/>
    <property type="evidence" value="ECO:0007669"/>
    <property type="project" value="TreeGrafter"/>
</dbReference>
<evidence type="ECO:0000259" key="6">
    <source>
        <dbReference type="Pfam" id="PF01284"/>
    </source>
</evidence>
<feature type="transmembrane region" description="Helical" evidence="5">
    <location>
        <begin position="38"/>
        <end position="62"/>
    </location>
</feature>
<dbReference type="Proteomes" id="UP000054516">
    <property type="component" value="Unassembled WGS sequence"/>
</dbReference>
<accession>A0A1S7UMX5</accession>
<dbReference type="GO" id="GO:0005886">
    <property type="term" value="C:plasma membrane"/>
    <property type="evidence" value="ECO:0007669"/>
    <property type="project" value="TreeGrafter"/>
</dbReference>
<keyword evidence="4 5" id="KW-0472">Membrane</keyword>
<organism evidence="7">
    <name type="scientific">Rosellinia necatrix</name>
    <name type="common">White root-rot fungus</name>
    <dbReference type="NCBI Taxonomy" id="77044"/>
    <lineage>
        <taxon>Eukaryota</taxon>
        <taxon>Fungi</taxon>
        <taxon>Dikarya</taxon>
        <taxon>Ascomycota</taxon>
        <taxon>Pezizomycotina</taxon>
        <taxon>Sordariomycetes</taxon>
        <taxon>Xylariomycetidae</taxon>
        <taxon>Xylariales</taxon>
        <taxon>Xylariaceae</taxon>
        <taxon>Rosellinia</taxon>
    </lineage>
</organism>
<dbReference type="OMA" id="AFMWFLW"/>
<keyword evidence="3 5" id="KW-1133">Transmembrane helix</keyword>
<feature type="transmembrane region" description="Helical" evidence="5">
    <location>
        <begin position="127"/>
        <end position="149"/>
    </location>
</feature>
<sequence length="173" mass="18568">MERVSPALRVAQFFFVLIGTALLGNVRATTQHAAASTSATVAINFALFVFALSWIAVLYSLVSSFVPVIVVPIVTLVLDGFATLFTVIGAIVLSAKLTTVNCAHWGSRPSDWIAFGSGDTQKRCREIQAGLVFMWFLFAAFAATLLFAFREFRRGGGSIGRPSMSQIGSQLGV</sequence>
<evidence type="ECO:0000313" key="7">
    <source>
        <dbReference type="EMBL" id="GAP84500.1"/>
    </source>
</evidence>
<proteinExistence type="predicted"/>
<dbReference type="InterPro" id="IPR008253">
    <property type="entry name" value="Marvel"/>
</dbReference>
<reference evidence="7" key="1">
    <citation type="submission" date="2016-03" db="EMBL/GenBank/DDBJ databases">
        <title>Draft genome sequence of Rosellinia necatrix.</title>
        <authorList>
            <person name="Kanematsu S."/>
        </authorList>
    </citation>
    <scope>NUCLEOTIDE SEQUENCE [LARGE SCALE GENOMIC DNA]</scope>
    <source>
        <strain evidence="7">W97</strain>
    </source>
</reference>
<name>A0A1S7UMX5_ROSNE</name>
<keyword evidence="2 5" id="KW-0812">Transmembrane</keyword>
<dbReference type="GO" id="GO:0070941">
    <property type="term" value="P:eisosome assembly"/>
    <property type="evidence" value="ECO:0007669"/>
    <property type="project" value="TreeGrafter"/>
</dbReference>
<evidence type="ECO:0000313" key="8">
    <source>
        <dbReference type="Proteomes" id="UP000054516"/>
    </source>
</evidence>
<dbReference type="GO" id="GO:0032126">
    <property type="term" value="C:eisosome"/>
    <property type="evidence" value="ECO:0007669"/>
    <property type="project" value="TreeGrafter"/>
</dbReference>
<feature type="domain" description="MARVEL" evidence="6">
    <location>
        <begin position="7"/>
        <end position="147"/>
    </location>
</feature>
<evidence type="ECO:0000256" key="2">
    <source>
        <dbReference type="ARBA" id="ARBA00022692"/>
    </source>
</evidence>
<keyword evidence="8" id="KW-1185">Reference proteome</keyword>
<gene>
    <name evidence="7" type="ORF">SAMD00023353_1100170</name>
</gene>
<dbReference type="Pfam" id="PF01284">
    <property type="entry name" value="MARVEL"/>
    <property type="match status" value="1"/>
</dbReference>
<protein>
    <submittedName>
        <fullName evidence="7">Putative non-classical export protein</fullName>
    </submittedName>
</protein>
<dbReference type="EMBL" id="DF977456">
    <property type="protein sequence ID" value="GAP84500.1"/>
    <property type="molecule type" value="Genomic_DNA"/>
</dbReference>
<comment type="subcellular location">
    <subcellularLocation>
        <location evidence="1">Membrane</location>
        <topology evidence="1">Multi-pass membrane protein</topology>
    </subcellularLocation>
</comment>
<dbReference type="AlphaFoldDB" id="A0A1S7UMX5"/>
<dbReference type="InterPro" id="IPR052649">
    <property type="entry name" value="NCE102-like"/>
</dbReference>
<dbReference type="PANTHER" id="PTHR28165:SF1">
    <property type="entry name" value="NON-CLASSICAL EXPORT PROTEIN 2-RELATED"/>
    <property type="match status" value="1"/>
</dbReference>
<evidence type="ECO:0000256" key="4">
    <source>
        <dbReference type="ARBA" id="ARBA00023136"/>
    </source>
</evidence>
<feature type="transmembrane region" description="Helical" evidence="5">
    <location>
        <begin position="69"/>
        <end position="93"/>
    </location>
</feature>
<evidence type="ECO:0000256" key="3">
    <source>
        <dbReference type="ARBA" id="ARBA00022989"/>
    </source>
</evidence>
<dbReference type="PANTHER" id="PTHR28165">
    <property type="entry name" value="NON-CLASSICAL EXPORT PROTEIN 2-RELATED"/>
    <property type="match status" value="1"/>
</dbReference>
<dbReference type="OrthoDB" id="5423111at2759"/>
<evidence type="ECO:0000256" key="5">
    <source>
        <dbReference type="SAM" id="Phobius"/>
    </source>
</evidence>